<feature type="non-terminal residue" evidence="1">
    <location>
        <position position="65"/>
    </location>
</feature>
<sequence length="65" mass="7412">MLKTIKKLAGLVLKNSSLLLILFVLLYNSSLRAEENGNKFVGFIESLEGEINKKEKEEIIKLNEF</sequence>
<dbReference type="EMBL" id="UINC01182550">
    <property type="protein sequence ID" value="SVD92824.1"/>
    <property type="molecule type" value="Genomic_DNA"/>
</dbReference>
<dbReference type="AlphaFoldDB" id="A0A382ZBD9"/>
<gene>
    <name evidence="1" type="ORF">METZ01_LOCUS445678</name>
</gene>
<name>A0A382ZBD9_9ZZZZ</name>
<evidence type="ECO:0000313" key="1">
    <source>
        <dbReference type="EMBL" id="SVD92824.1"/>
    </source>
</evidence>
<accession>A0A382ZBD9</accession>
<feature type="non-terminal residue" evidence="1">
    <location>
        <position position="1"/>
    </location>
</feature>
<protein>
    <submittedName>
        <fullName evidence="1">Uncharacterized protein</fullName>
    </submittedName>
</protein>
<organism evidence="1">
    <name type="scientific">marine metagenome</name>
    <dbReference type="NCBI Taxonomy" id="408172"/>
    <lineage>
        <taxon>unclassified sequences</taxon>
        <taxon>metagenomes</taxon>
        <taxon>ecological metagenomes</taxon>
    </lineage>
</organism>
<reference evidence="1" key="1">
    <citation type="submission" date="2018-05" db="EMBL/GenBank/DDBJ databases">
        <authorList>
            <person name="Lanie J.A."/>
            <person name="Ng W.-L."/>
            <person name="Kazmierczak K.M."/>
            <person name="Andrzejewski T.M."/>
            <person name="Davidsen T.M."/>
            <person name="Wayne K.J."/>
            <person name="Tettelin H."/>
            <person name="Glass J.I."/>
            <person name="Rusch D."/>
            <person name="Podicherti R."/>
            <person name="Tsui H.-C.T."/>
            <person name="Winkler M.E."/>
        </authorList>
    </citation>
    <scope>NUCLEOTIDE SEQUENCE</scope>
</reference>
<proteinExistence type="predicted"/>